<dbReference type="InterPro" id="IPR000620">
    <property type="entry name" value="EamA_dom"/>
</dbReference>
<feature type="transmembrane region" description="Helical" evidence="5">
    <location>
        <begin position="107"/>
        <end position="128"/>
    </location>
</feature>
<keyword evidence="4 5" id="KW-0472">Membrane</keyword>
<dbReference type="RefSeq" id="WP_248209287.1">
    <property type="nucleotide sequence ID" value="NZ_JALNMH010000009.1"/>
</dbReference>
<feature type="transmembrane region" description="Helical" evidence="5">
    <location>
        <begin position="161"/>
        <end position="181"/>
    </location>
</feature>
<feature type="transmembrane region" description="Helical" evidence="5">
    <location>
        <begin position="49"/>
        <end position="69"/>
    </location>
</feature>
<evidence type="ECO:0000256" key="3">
    <source>
        <dbReference type="ARBA" id="ARBA00022989"/>
    </source>
</evidence>
<feature type="transmembrane region" description="Helical" evidence="5">
    <location>
        <begin position="253"/>
        <end position="270"/>
    </location>
</feature>
<keyword evidence="8" id="KW-1185">Reference proteome</keyword>
<feature type="transmembrane region" description="Helical" evidence="5">
    <location>
        <begin position="137"/>
        <end position="155"/>
    </location>
</feature>
<feature type="transmembrane region" description="Helical" evidence="5">
    <location>
        <begin position="81"/>
        <end position="101"/>
    </location>
</feature>
<accession>A0ABT0GI53</accession>
<evidence type="ECO:0000313" key="8">
    <source>
        <dbReference type="Proteomes" id="UP001431449"/>
    </source>
</evidence>
<feature type="domain" description="EamA" evidence="6">
    <location>
        <begin position="166"/>
        <end position="293"/>
    </location>
</feature>
<sequence>MSQAQATLPPVEELASRDWRTPFELCLLGAIWGASFMLMRVAAPEFGAVPLVELRLASGALILLPFLIAERRRFPARLWPTLALIGCINSAGPFVLFAFAAKLAPAGIGAICNAMTVLFTALIAALFFGERIGWRRAIALGTGFAGVAILASARIEGAAVGLAVAAGTFASFLYGIGANLVRKHLTGMPPAAVAAATLSCASLATLPFAAANWPQVNPSLQAWGAALLLGVVCTGLAFVVFYRLIKRVGASRAVVVTYLIPLFGVLWAWSLLGEPITLTMLVAGLLIVGSVALSQRRPV</sequence>
<dbReference type="PANTHER" id="PTHR32322:SF9">
    <property type="entry name" value="AMINO-ACID METABOLITE EFFLUX PUMP-RELATED"/>
    <property type="match status" value="1"/>
</dbReference>
<dbReference type="EMBL" id="JALNMH010000009">
    <property type="protein sequence ID" value="MCK7594236.1"/>
    <property type="molecule type" value="Genomic_DNA"/>
</dbReference>
<feature type="transmembrane region" description="Helical" evidence="5">
    <location>
        <begin position="276"/>
        <end position="294"/>
    </location>
</feature>
<feature type="transmembrane region" description="Helical" evidence="5">
    <location>
        <begin position="193"/>
        <end position="210"/>
    </location>
</feature>
<feature type="transmembrane region" description="Helical" evidence="5">
    <location>
        <begin position="222"/>
        <end position="241"/>
    </location>
</feature>
<proteinExistence type="predicted"/>
<comment type="caution">
    <text evidence="7">The sequence shown here is derived from an EMBL/GenBank/DDBJ whole genome shotgun (WGS) entry which is preliminary data.</text>
</comment>
<protein>
    <submittedName>
        <fullName evidence="7">DMT family transporter</fullName>
    </submittedName>
</protein>
<keyword evidence="2 5" id="KW-0812">Transmembrane</keyword>
<dbReference type="Pfam" id="PF00892">
    <property type="entry name" value="EamA"/>
    <property type="match status" value="2"/>
</dbReference>
<gene>
    <name evidence="7" type="ORF">M0G41_11200</name>
</gene>
<evidence type="ECO:0000256" key="1">
    <source>
        <dbReference type="ARBA" id="ARBA00004141"/>
    </source>
</evidence>
<evidence type="ECO:0000256" key="5">
    <source>
        <dbReference type="SAM" id="Phobius"/>
    </source>
</evidence>
<name>A0ABT0GI53_9GAMM</name>
<dbReference type="PANTHER" id="PTHR32322">
    <property type="entry name" value="INNER MEMBRANE TRANSPORTER"/>
    <property type="match status" value="1"/>
</dbReference>
<evidence type="ECO:0000256" key="2">
    <source>
        <dbReference type="ARBA" id="ARBA00022692"/>
    </source>
</evidence>
<dbReference type="InterPro" id="IPR037185">
    <property type="entry name" value="EmrE-like"/>
</dbReference>
<keyword evidence="3 5" id="KW-1133">Transmembrane helix</keyword>
<feature type="domain" description="EamA" evidence="6">
    <location>
        <begin position="26"/>
        <end position="150"/>
    </location>
</feature>
<comment type="subcellular location">
    <subcellularLocation>
        <location evidence="1">Membrane</location>
        <topology evidence="1">Multi-pass membrane protein</topology>
    </subcellularLocation>
</comment>
<dbReference type="Gene3D" id="1.10.3730.20">
    <property type="match status" value="1"/>
</dbReference>
<reference evidence="7" key="1">
    <citation type="submission" date="2022-04" db="EMBL/GenBank/DDBJ databases">
        <title>Lysobacter sp. CAU 1642 isolated from sea sand.</title>
        <authorList>
            <person name="Kim W."/>
        </authorList>
    </citation>
    <scope>NUCLEOTIDE SEQUENCE</scope>
    <source>
        <strain evidence="7">CAU 1642</strain>
    </source>
</reference>
<evidence type="ECO:0000313" key="7">
    <source>
        <dbReference type="EMBL" id="MCK7594236.1"/>
    </source>
</evidence>
<organism evidence="7 8">
    <name type="scientific">Pseudomarimonas salicorniae</name>
    <dbReference type="NCBI Taxonomy" id="2933270"/>
    <lineage>
        <taxon>Bacteria</taxon>
        <taxon>Pseudomonadati</taxon>
        <taxon>Pseudomonadota</taxon>
        <taxon>Gammaproteobacteria</taxon>
        <taxon>Lysobacterales</taxon>
        <taxon>Lysobacteraceae</taxon>
        <taxon>Pseudomarimonas</taxon>
    </lineage>
</organism>
<evidence type="ECO:0000259" key="6">
    <source>
        <dbReference type="Pfam" id="PF00892"/>
    </source>
</evidence>
<feature type="transmembrane region" description="Helical" evidence="5">
    <location>
        <begin position="25"/>
        <end position="43"/>
    </location>
</feature>
<dbReference type="Proteomes" id="UP001431449">
    <property type="component" value="Unassembled WGS sequence"/>
</dbReference>
<evidence type="ECO:0000256" key="4">
    <source>
        <dbReference type="ARBA" id="ARBA00023136"/>
    </source>
</evidence>
<dbReference type="SUPFAM" id="SSF103481">
    <property type="entry name" value="Multidrug resistance efflux transporter EmrE"/>
    <property type="match status" value="2"/>
</dbReference>
<dbReference type="InterPro" id="IPR050638">
    <property type="entry name" value="AA-Vitamin_Transporters"/>
</dbReference>